<feature type="transmembrane region" description="Helical" evidence="1">
    <location>
        <begin position="481"/>
        <end position="499"/>
    </location>
</feature>
<dbReference type="EMBL" id="JAVFKD010000002">
    <property type="protein sequence ID" value="KAK5996704.1"/>
    <property type="molecule type" value="Genomic_DNA"/>
</dbReference>
<evidence type="ECO:0000313" key="3">
    <source>
        <dbReference type="Proteomes" id="UP001338125"/>
    </source>
</evidence>
<evidence type="ECO:0000256" key="1">
    <source>
        <dbReference type="SAM" id="Phobius"/>
    </source>
</evidence>
<organism evidence="2 3">
    <name type="scientific">Cladobotryum mycophilum</name>
    <dbReference type="NCBI Taxonomy" id="491253"/>
    <lineage>
        <taxon>Eukaryota</taxon>
        <taxon>Fungi</taxon>
        <taxon>Dikarya</taxon>
        <taxon>Ascomycota</taxon>
        <taxon>Pezizomycotina</taxon>
        <taxon>Sordariomycetes</taxon>
        <taxon>Hypocreomycetidae</taxon>
        <taxon>Hypocreales</taxon>
        <taxon>Hypocreaceae</taxon>
        <taxon>Cladobotryum</taxon>
    </lineage>
</organism>
<gene>
    <name evidence="2" type="ORF">PT974_02044</name>
</gene>
<feature type="transmembrane region" description="Helical" evidence="1">
    <location>
        <begin position="38"/>
        <end position="58"/>
    </location>
</feature>
<feature type="transmembrane region" description="Helical" evidence="1">
    <location>
        <begin position="403"/>
        <end position="423"/>
    </location>
</feature>
<feature type="transmembrane region" description="Helical" evidence="1">
    <location>
        <begin position="143"/>
        <end position="163"/>
    </location>
</feature>
<dbReference type="PANTHER" id="PTHR23028">
    <property type="entry name" value="ACETYLTRANSFERASE"/>
    <property type="match status" value="1"/>
</dbReference>
<feature type="transmembrane region" description="Helical" evidence="1">
    <location>
        <begin position="12"/>
        <end position="32"/>
    </location>
</feature>
<feature type="transmembrane region" description="Helical" evidence="1">
    <location>
        <begin position="183"/>
        <end position="209"/>
    </location>
</feature>
<dbReference type="InterPro" id="IPR050879">
    <property type="entry name" value="Acyltransferase_3"/>
</dbReference>
<sequence length="562" mass="62211">MANAGPGAPSGPCLFARLGISTLSVLPVLIAGSTSYESLMRIQALYGMMFIVYLYAVFHEMYSYQKVVYLCHNSEVDIANMPSRASLLPMPTGGMCRARKHFSSSLALKILTILTPSFIHPLWQEEGTSTLAQALTPAHHDTAYLDGLRGLVAFVIYVFHYLVPFDRTILLGYIPGSRNSSILGLPILGLMRSGTAVVLIFFVISGYVLSISASRVLHNRDWDGVLRPLSSATLKRGVRLFIPAIATIFAIMLLVSTGLYADRATIARLPAHWPPLGPVRQTSFGAQIVDWLQFVVVRLTNPWQWYGELFSEPEPSYYGAHLWTIQNEFHCSMGVGSEGRGALWAATIAYSGFWGRWDVALFLTGMAFAYTDVQSATTASKTEEAEPITVKPNWLKASKYSRYLVKTGYITALLAGLWLASFPERNANKAVGFGLLAAIHPRAQPWNAIGAALIVWSVRRVNVIRSFLTTAPLQYLGQISLAFYIVHEPILQVFGWLYANMLRKYFITAGVVLGFHEQVNAQIGIWLAFITLTPVVFIASDYVWRGLDKPSMVLVRAIGKRV</sequence>
<keyword evidence="1" id="KW-0472">Membrane</keyword>
<evidence type="ECO:0000313" key="2">
    <source>
        <dbReference type="EMBL" id="KAK5996704.1"/>
    </source>
</evidence>
<comment type="caution">
    <text evidence="2">The sequence shown here is derived from an EMBL/GenBank/DDBJ whole genome shotgun (WGS) entry which is preliminary data.</text>
</comment>
<proteinExistence type="predicted"/>
<feature type="transmembrane region" description="Helical" evidence="1">
    <location>
        <begin position="519"/>
        <end position="544"/>
    </location>
</feature>
<feature type="transmembrane region" description="Helical" evidence="1">
    <location>
        <begin position="443"/>
        <end position="461"/>
    </location>
</feature>
<keyword evidence="1" id="KW-0812">Transmembrane</keyword>
<reference evidence="2 3" key="1">
    <citation type="submission" date="2024-01" db="EMBL/GenBank/DDBJ databases">
        <title>Complete genome of Cladobotryum mycophilum ATHUM6906.</title>
        <authorList>
            <person name="Christinaki A.C."/>
            <person name="Myridakis A.I."/>
            <person name="Kouvelis V.N."/>
        </authorList>
    </citation>
    <scope>NUCLEOTIDE SEQUENCE [LARGE SCALE GENOMIC DNA]</scope>
    <source>
        <strain evidence="2 3">ATHUM6906</strain>
    </source>
</reference>
<feature type="transmembrane region" description="Helical" evidence="1">
    <location>
        <begin position="106"/>
        <end position="123"/>
    </location>
</feature>
<keyword evidence="3" id="KW-1185">Reference proteome</keyword>
<protein>
    <submittedName>
        <fullName evidence="2">Acyltransferase R4-like protein</fullName>
    </submittedName>
</protein>
<name>A0ABR0SX62_9HYPO</name>
<dbReference type="PANTHER" id="PTHR23028:SF134">
    <property type="entry name" value="PUTATIVE (AFU_ORTHOLOGUE AFUA_4G08520)-RELATED"/>
    <property type="match status" value="1"/>
</dbReference>
<accession>A0ABR0SX62</accession>
<feature type="transmembrane region" description="Helical" evidence="1">
    <location>
        <begin position="240"/>
        <end position="261"/>
    </location>
</feature>
<keyword evidence="1" id="KW-1133">Transmembrane helix</keyword>
<dbReference type="Proteomes" id="UP001338125">
    <property type="component" value="Unassembled WGS sequence"/>
</dbReference>